<feature type="domain" description="RNA polymerase sigma-70 region 2" evidence="5">
    <location>
        <begin position="15"/>
        <end position="78"/>
    </location>
</feature>
<dbReference type="Gene3D" id="1.10.10.10">
    <property type="entry name" value="Winged helix-like DNA-binding domain superfamily/Winged helix DNA-binding domain"/>
    <property type="match status" value="1"/>
</dbReference>
<dbReference type="EMBL" id="JQEC01000002">
    <property type="protein sequence ID" value="KGJ97522.1"/>
    <property type="molecule type" value="Genomic_DNA"/>
</dbReference>
<organism evidence="7 8">
    <name type="scientific">Colwellia psychrerythraea</name>
    <name type="common">Vibrio psychroerythus</name>
    <dbReference type="NCBI Taxonomy" id="28229"/>
    <lineage>
        <taxon>Bacteria</taxon>
        <taxon>Pseudomonadati</taxon>
        <taxon>Pseudomonadota</taxon>
        <taxon>Gammaproteobacteria</taxon>
        <taxon>Alteromonadales</taxon>
        <taxon>Colwelliaceae</taxon>
        <taxon>Colwellia</taxon>
    </lineage>
</organism>
<keyword evidence="3" id="KW-0731">Sigma factor</keyword>
<dbReference type="GO" id="GO:0016987">
    <property type="term" value="F:sigma factor activity"/>
    <property type="evidence" value="ECO:0007669"/>
    <property type="project" value="UniProtKB-KW"/>
</dbReference>
<evidence type="ECO:0000259" key="5">
    <source>
        <dbReference type="Pfam" id="PF04542"/>
    </source>
</evidence>
<evidence type="ECO:0000256" key="3">
    <source>
        <dbReference type="ARBA" id="ARBA00023082"/>
    </source>
</evidence>
<proteinExistence type="inferred from homology"/>
<evidence type="ECO:0000256" key="4">
    <source>
        <dbReference type="ARBA" id="ARBA00023163"/>
    </source>
</evidence>
<dbReference type="GO" id="GO:0006352">
    <property type="term" value="P:DNA-templated transcription initiation"/>
    <property type="evidence" value="ECO:0007669"/>
    <property type="project" value="InterPro"/>
</dbReference>
<dbReference type="PANTHER" id="PTHR43133:SF63">
    <property type="entry name" value="RNA POLYMERASE SIGMA FACTOR FECI-RELATED"/>
    <property type="match status" value="1"/>
</dbReference>
<evidence type="ECO:0000256" key="1">
    <source>
        <dbReference type="ARBA" id="ARBA00010641"/>
    </source>
</evidence>
<gene>
    <name evidence="7" type="ORF">GAB14E_1111</name>
</gene>
<dbReference type="InterPro" id="IPR013325">
    <property type="entry name" value="RNA_pol_sigma_r2"/>
</dbReference>
<dbReference type="SUPFAM" id="SSF88659">
    <property type="entry name" value="Sigma3 and sigma4 domains of RNA polymerase sigma factors"/>
    <property type="match status" value="1"/>
</dbReference>
<dbReference type="InterPro" id="IPR013324">
    <property type="entry name" value="RNA_pol_sigma_r3/r4-like"/>
</dbReference>
<dbReference type="SUPFAM" id="SSF88946">
    <property type="entry name" value="Sigma2 domain of RNA polymerase sigma factors"/>
    <property type="match status" value="1"/>
</dbReference>
<evidence type="ECO:0000313" key="8">
    <source>
        <dbReference type="Proteomes" id="UP000029868"/>
    </source>
</evidence>
<dbReference type="Proteomes" id="UP000029868">
    <property type="component" value="Unassembled WGS sequence"/>
</dbReference>
<dbReference type="Pfam" id="PF04542">
    <property type="entry name" value="Sigma70_r2"/>
    <property type="match status" value="1"/>
</dbReference>
<protein>
    <submittedName>
        <fullName evidence="7">RNA polymerase, sigma-24 subunit, RpoE, ECF subfamily</fullName>
    </submittedName>
</protein>
<keyword evidence="2" id="KW-0805">Transcription regulation</keyword>
<dbReference type="PATRIC" id="fig|28229.3.peg.267"/>
<dbReference type="AlphaFoldDB" id="A0A099L5U8"/>
<evidence type="ECO:0000313" key="7">
    <source>
        <dbReference type="EMBL" id="KGJ97522.1"/>
    </source>
</evidence>
<comment type="caution">
    <text evidence="7">The sequence shown here is derived from an EMBL/GenBank/DDBJ whole genome shotgun (WGS) entry which is preliminary data.</text>
</comment>
<dbReference type="CDD" id="cd06171">
    <property type="entry name" value="Sigma70_r4"/>
    <property type="match status" value="1"/>
</dbReference>
<sequence>MKECLATVDLAAVFVANRQQLNAIARKIVGMEHIAEDVLQDAYIRLVKGACARKVDKPFSYCCQVVRNIAIDYCRKKKVEAGYREFNNQEVAITCASSGLNIENGMAESQLLDAVIKVIAHLPERTRRVFELHRFDGLTQRQIAEQLGCSAALVNIMIKEAMATISNCRTLYE</sequence>
<evidence type="ECO:0000259" key="6">
    <source>
        <dbReference type="Pfam" id="PF08281"/>
    </source>
</evidence>
<name>A0A099L5U8_COLPS</name>
<accession>A0A099L5U8</accession>
<keyword evidence="4" id="KW-0804">Transcription</keyword>
<dbReference type="PANTHER" id="PTHR43133">
    <property type="entry name" value="RNA POLYMERASE ECF-TYPE SIGMA FACTO"/>
    <property type="match status" value="1"/>
</dbReference>
<dbReference type="InterPro" id="IPR036388">
    <property type="entry name" value="WH-like_DNA-bd_sf"/>
</dbReference>
<dbReference type="InterPro" id="IPR039425">
    <property type="entry name" value="RNA_pol_sigma-70-like"/>
</dbReference>
<dbReference type="Pfam" id="PF08281">
    <property type="entry name" value="Sigma70_r4_2"/>
    <property type="match status" value="1"/>
</dbReference>
<dbReference type="InterPro" id="IPR013249">
    <property type="entry name" value="RNA_pol_sigma70_r4_t2"/>
</dbReference>
<dbReference type="InterPro" id="IPR014284">
    <property type="entry name" value="RNA_pol_sigma-70_dom"/>
</dbReference>
<dbReference type="GO" id="GO:0003677">
    <property type="term" value="F:DNA binding"/>
    <property type="evidence" value="ECO:0007669"/>
    <property type="project" value="InterPro"/>
</dbReference>
<dbReference type="Gene3D" id="1.10.1740.10">
    <property type="match status" value="1"/>
</dbReference>
<dbReference type="NCBIfam" id="TIGR02937">
    <property type="entry name" value="sigma70-ECF"/>
    <property type="match status" value="1"/>
</dbReference>
<comment type="similarity">
    <text evidence="1">Belongs to the sigma-70 factor family. ECF subfamily.</text>
</comment>
<feature type="domain" description="RNA polymerase sigma factor 70 region 4 type 2" evidence="6">
    <location>
        <begin position="113"/>
        <end position="164"/>
    </location>
</feature>
<dbReference type="InterPro" id="IPR007627">
    <property type="entry name" value="RNA_pol_sigma70_r2"/>
</dbReference>
<reference evidence="7 8" key="1">
    <citation type="submission" date="2014-08" db="EMBL/GenBank/DDBJ databases">
        <title>Genomic and Phenotypic Diversity of Colwellia psychrerythraea strains from Disparate Marine Basins.</title>
        <authorList>
            <person name="Techtmann S.M."/>
            <person name="Stelling S.C."/>
            <person name="Utturkar S.M."/>
            <person name="Alshibli N."/>
            <person name="Harris A."/>
            <person name="Brown S.D."/>
            <person name="Hazen T.C."/>
        </authorList>
    </citation>
    <scope>NUCLEOTIDE SEQUENCE [LARGE SCALE GENOMIC DNA]</scope>
    <source>
        <strain evidence="7 8">GAB14E</strain>
    </source>
</reference>
<dbReference type="RefSeq" id="WP_197061133.1">
    <property type="nucleotide sequence ID" value="NZ_JQEC01000002.1"/>
</dbReference>
<evidence type="ECO:0000256" key="2">
    <source>
        <dbReference type="ARBA" id="ARBA00023015"/>
    </source>
</evidence>